<organism evidence="3 4">
    <name type="scientific">Hymenobacter cellulosilyticus</name>
    <dbReference type="NCBI Taxonomy" id="2932248"/>
    <lineage>
        <taxon>Bacteria</taxon>
        <taxon>Pseudomonadati</taxon>
        <taxon>Bacteroidota</taxon>
        <taxon>Cytophagia</taxon>
        <taxon>Cytophagales</taxon>
        <taxon>Hymenobacteraceae</taxon>
        <taxon>Hymenobacter</taxon>
    </lineage>
</organism>
<name>A0A8T9Q662_9BACT</name>
<dbReference type="GO" id="GO:0000270">
    <property type="term" value="P:peptidoglycan metabolic process"/>
    <property type="evidence" value="ECO:0007669"/>
    <property type="project" value="TreeGrafter"/>
</dbReference>
<dbReference type="InterPro" id="IPR014729">
    <property type="entry name" value="Rossmann-like_a/b/a_fold"/>
</dbReference>
<sequence>MPPRRGRAAHRRDPAQKSPHDRVYLSEGADRVTHTLWLYRAKRIRRIIISGGSGSLREVAHTEAQDIATLLRLAGVPSQDILLEERSRNTRENALYTKQLLAQHPDIKTLVLVTSAFHQRRALGCFAKVGLYPTSFPVDFRTEDRGPRSITYWLPDAAALGRWSHLLHELLGYVTYKVLGYI</sequence>
<dbReference type="InterPro" id="IPR003848">
    <property type="entry name" value="DUF218"/>
</dbReference>
<feature type="compositionally biased region" description="Basic and acidic residues" evidence="1">
    <location>
        <begin position="11"/>
        <end position="21"/>
    </location>
</feature>
<dbReference type="GO" id="GO:0005886">
    <property type="term" value="C:plasma membrane"/>
    <property type="evidence" value="ECO:0007669"/>
    <property type="project" value="TreeGrafter"/>
</dbReference>
<feature type="domain" description="DUF218" evidence="2">
    <location>
        <begin position="29"/>
        <end position="172"/>
    </location>
</feature>
<dbReference type="KEGG" id="hcu:MUN79_17755"/>
<dbReference type="RefSeq" id="WP_244673972.1">
    <property type="nucleotide sequence ID" value="NZ_CP095046.1"/>
</dbReference>
<evidence type="ECO:0000313" key="3">
    <source>
        <dbReference type="EMBL" id="UOQ70553.1"/>
    </source>
</evidence>
<dbReference type="GO" id="GO:0043164">
    <property type="term" value="P:Gram-negative-bacterium-type cell wall biogenesis"/>
    <property type="evidence" value="ECO:0007669"/>
    <property type="project" value="TreeGrafter"/>
</dbReference>
<dbReference type="PANTHER" id="PTHR30336">
    <property type="entry name" value="INNER MEMBRANE PROTEIN, PROBABLE PERMEASE"/>
    <property type="match status" value="1"/>
</dbReference>
<dbReference type="EMBL" id="CP095046">
    <property type="protein sequence ID" value="UOQ70553.1"/>
    <property type="molecule type" value="Genomic_DNA"/>
</dbReference>
<gene>
    <name evidence="3" type="ORF">MUN79_17755</name>
</gene>
<feature type="compositionally biased region" description="Basic residues" evidence="1">
    <location>
        <begin position="1"/>
        <end position="10"/>
    </location>
</feature>
<evidence type="ECO:0000313" key="4">
    <source>
        <dbReference type="Proteomes" id="UP000831796"/>
    </source>
</evidence>
<dbReference type="Gene3D" id="3.40.50.620">
    <property type="entry name" value="HUPs"/>
    <property type="match status" value="1"/>
</dbReference>
<dbReference type="AlphaFoldDB" id="A0A8T9Q662"/>
<dbReference type="Pfam" id="PF02698">
    <property type="entry name" value="DUF218"/>
    <property type="match status" value="1"/>
</dbReference>
<keyword evidence="4" id="KW-1185">Reference proteome</keyword>
<feature type="region of interest" description="Disordered" evidence="1">
    <location>
        <begin position="1"/>
        <end position="21"/>
    </location>
</feature>
<evidence type="ECO:0000259" key="2">
    <source>
        <dbReference type="Pfam" id="PF02698"/>
    </source>
</evidence>
<accession>A0A8T9Q662</accession>
<reference evidence="3" key="1">
    <citation type="submission" date="2022-04" db="EMBL/GenBank/DDBJ databases">
        <title>Hymenobacter sp. isolated from the air.</title>
        <authorList>
            <person name="Won M."/>
            <person name="Lee C.-M."/>
            <person name="Woen H.-Y."/>
            <person name="Kwon S.-W."/>
        </authorList>
    </citation>
    <scope>NUCLEOTIDE SEQUENCE</scope>
    <source>
        <strain evidence="3">5116S-3</strain>
    </source>
</reference>
<protein>
    <submittedName>
        <fullName evidence="3">YdcF family protein</fullName>
    </submittedName>
</protein>
<dbReference type="CDD" id="cd06259">
    <property type="entry name" value="YdcF-like"/>
    <property type="match status" value="1"/>
</dbReference>
<proteinExistence type="predicted"/>
<dbReference type="Proteomes" id="UP000831796">
    <property type="component" value="Chromosome"/>
</dbReference>
<dbReference type="InterPro" id="IPR051599">
    <property type="entry name" value="Cell_Envelope_Assoc"/>
</dbReference>
<dbReference type="PANTHER" id="PTHR30336:SF4">
    <property type="entry name" value="ENVELOPE BIOGENESIS FACTOR ELYC"/>
    <property type="match status" value="1"/>
</dbReference>
<evidence type="ECO:0000256" key="1">
    <source>
        <dbReference type="SAM" id="MobiDB-lite"/>
    </source>
</evidence>